<dbReference type="STRING" id="1618659.UV11_C0013G0034"/>
<name>A0A0G0ZGD1_9BACT</name>
<evidence type="ECO:0000313" key="2">
    <source>
        <dbReference type="Proteomes" id="UP000034036"/>
    </source>
</evidence>
<dbReference type="AlphaFoldDB" id="A0A0G0ZGD1"/>
<dbReference type="Proteomes" id="UP000034036">
    <property type="component" value="Unassembled WGS sequence"/>
</dbReference>
<gene>
    <name evidence="1" type="ORF">UV11_C0013G0034</name>
</gene>
<reference evidence="1 2" key="1">
    <citation type="journal article" date="2015" name="Nature">
        <title>rRNA introns, odd ribosomes, and small enigmatic genomes across a large radiation of phyla.</title>
        <authorList>
            <person name="Brown C.T."/>
            <person name="Hug L.A."/>
            <person name="Thomas B.C."/>
            <person name="Sharon I."/>
            <person name="Castelle C.J."/>
            <person name="Singh A."/>
            <person name="Wilkins M.J."/>
            <person name="Williams K.H."/>
            <person name="Banfield J.F."/>
        </authorList>
    </citation>
    <scope>NUCLEOTIDE SEQUENCE [LARGE SCALE GENOMIC DNA]</scope>
</reference>
<comment type="caution">
    <text evidence="1">The sequence shown here is derived from an EMBL/GenBank/DDBJ whole genome shotgun (WGS) entry which is preliminary data.</text>
</comment>
<dbReference type="EMBL" id="LCDF01000013">
    <property type="protein sequence ID" value="KKS47810.1"/>
    <property type="molecule type" value="Genomic_DNA"/>
</dbReference>
<accession>A0A0G0ZGD1</accession>
<organism evidence="1 2">
    <name type="scientific">Candidatus Giovannonibacteria bacterium GW2011_GWF2_42_19</name>
    <dbReference type="NCBI Taxonomy" id="1618659"/>
    <lineage>
        <taxon>Bacteria</taxon>
        <taxon>Candidatus Giovannoniibacteriota</taxon>
    </lineage>
</organism>
<proteinExistence type="predicted"/>
<sequence length="214" mass="24946">MKNKPIEEIGKTQLARLTEFYQGVLALKPFKRLGTGIEMRVSLHVDHEKPEAHFTFRVKGSVRQNRIKFWDGRVRRLWKRIKPLEKELFKEIDASPRKCWIQNGAAKGRIYRRVMFFDFSDFPKDISARIKKLQETQKVCRALYSLKTDLEIIREAGYGVDFASFWKKGAKKTLSEEPILKLRSAKQLGRESQRLAGRVVRDLGLPNATHVFSL</sequence>
<evidence type="ECO:0000313" key="1">
    <source>
        <dbReference type="EMBL" id="KKS47810.1"/>
    </source>
</evidence>
<protein>
    <submittedName>
        <fullName evidence="1">Uncharacterized protein</fullName>
    </submittedName>
</protein>